<evidence type="ECO:0000313" key="3">
    <source>
        <dbReference type="EMBL" id="OAT80405.1"/>
    </source>
</evidence>
<dbReference type="InterPro" id="IPR054008">
    <property type="entry name" value="Csm6_6H"/>
</dbReference>
<evidence type="ECO:0000256" key="1">
    <source>
        <dbReference type="SAM" id="MobiDB-lite"/>
    </source>
</evidence>
<dbReference type="Pfam" id="PF22205">
    <property type="entry name" value="Csm6_6H"/>
    <property type="match status" value="1"/>
</dbReference>
<gene>
    <name evidence="3" type="ORF">A6M21_00575</name>
</gene>
<proteinExistence type="predicted"/>
<sequence>MGWNHLSNQPAKEEELKSRGERWRDWPRSSEEERKEAEEYYQREIMPLLIDVFVTRERPRVNKEYSGMILSLGTSFEPLVLSILALQPARVCFLCTEASRQYLDPVIQFTGLVPSCYEVRKVDKDNPLQIYQAIKEVYKDWGQPANIAVDFTGGTKAMSGGSAMAGGVIGAEMVYIASSNYLANLRRPFPGSEHLEFIPSPYQVFGDLEEEKAFGMLARYDYTSARRIFENLERQVPDPRRCRVLSLLCRAYEAWDNLDIPAARDNLTVLVESVRQYAAMQRDFILADKLPVLEFQMHALNVLVQQIEKFAKCLKEKKNRDSGLIVEILNEREFVLSLMFTLYCNARRREEQGKLDMASLLLYRLLELISQVRLAVHGLDTGAPDYSRCHAEELLSTLNSRYKNFNGGHVFHTLPEQISLFYGYLLLSAMKDELAAKVNLKSLRGQVQARNYNIFAHGFDFIGAEQCARFRELVEDLLEALLAVWGEDRFQLEEKFKFVIPQRG</sequence>
<comment type="caution">
    <text evidence="3">The sequence shown here is derived from an EMBL/GenBank/DDBJ whole genome shotgun (WGS) entry which is preliminary data.</text>
</comment>
<dbReference type="STRING" id="1838280.A6M21_00575"/>
<name>A0A1B7LCK2_9FIRM</name>
<feature type="compositionally biased region" description="Polar residues" evidence="1">
    <location>
        <begin position="1"/>
        <end position="10"/>
    </location>
</feature>
<dbReference type="EMBL" id="LYVF01000177">
    <property type="protein sequence ID" value="OAT80405.1"/>
    <property type="molecule type" value="Genomic_DNA"/>
</dbReference>
<evidence type="ECO:0000259" key="2">
    <source>
        <dbReference type="Pfam" id="PF22205"/>
    </source>
</evidence>
<dbReference type="InterPro" id="IPR014082">
    <property type="entry name" value="CRISPR-assoc_prot_Cas02710"/>
</dbReference>
<dbReference type="Gene3D" id="3.40.50.10770">
    <property type="entry name" value="Hypothetical protein VC1899 like domain (Restriction endonuclease-like)"/>
    <property type="match status" value="1"/>
</dbReference>
<protein>
    <submittedName>
        <fullName evidence="3">CRISPR-associated protein</fullName>
    </submittedName>
</protein>
<reference evidence="3 4" key="1">
    <citation type="submission" date="2016-04" db="EMBL/GenBank/DDBJ databases">
        <authorList>
            <person name="Evans L.H."/>
            <person name="Alamgir A."/>
            <person name="Owens N."/>
            <person name="Weber N.D."/>
            <person name="Virtaneva K."/>
            <person name="Barbian K."/>
            <person name="Babar A."/>
            <person name="Rosenke K."/>
        </authorList>
    </citation>
    <scope>NUCLEOTIDE SEQUENCE [LARGE SCALE GENOMIC DNA]</scope>
    <source>
        <strain evidence="3 4">LMa1</strain>
    </source>
</reference>
<dbReference type="Pfam" id="PF09670">
    <property type="entry name" value="Cas_Cas02710"/>
    <property type="match status" value="1"/>
</dbReference>
<organism evidence="3 4">
    <name type="scientific">Desulfotomaculum copahuensis</name>
    <dbReference type="NCBI Taxonomy" id="1838280"/>
    <lineage>
        <taxon>Bacteria</taxon>
        <taxon>Bacillati</taxon>
        <taxon>Bacillota</taxon>
        <taxon>Clostridia</taxon>
        <taxon>Eubacteriales</taxon>
        <taxon>Desulfotomaculaceae</taxon>
        <taxon>Desulfotomaculum</taxon>
    </lineage>
</organism>
<accession>A0A1B7LCK2</accession>
<dbReference type="NCBIfam" id="TIGR02710">
    <property type="entry name" value="TIGR02710 family CRISPR-associated CARF protein"/>
    <property type="match status" value="1"/>
</dbReference>
<feature type="compositionally biased region" description="Basic and acidic residues" evidence="1">
    <location>
        <begin position="11"/>
        <end position="31"/>
    </location>
</feature>
<keyword evidence="4" id="KW-1185">Reference proteome</keyword>
<evidence type="ECO:0000313" key="4">
    <source>
        <dbReference type="Proteomes" id="UP000078532"/>
    </source>
</evidence>
<dbReference type="Proteomes" id="UP000078532">
    <property type="component" value="Unassembled WGS sequence"/>
</dbReference>
<dbReference type="AlphaFoldDB" id="A0A1B7LCK2"/>
<feature type="domain" description="Csm6 6H" evidence="2">
    <location>
        <begin position="205"/>
        <end position="291"/>
    </location>
</feature>
<feature type="region of interest" description="Disordered" evidence="1">
    <location>
        <begin position="1"/>
        <end position="31"/>
    </location>
</feature>